<dbReference type="Pfam" id="PF24867">
    <property type="entry name" value="DUF7733"/>
    <property type="match status" value="1"/>
</dbReference>
<dbReference type="PANTHER" id="PTHR36055:SF1">
    <property type="entry name" value="C2H2-LIKE ZINC FINGER PROTEIN"/>
    <property type="match status" value="1"/>
</dbReference>
<keyword evidence="1" id="KW-0479">Metal-binding</keyword>
<feature type="domain" description="C2H2-type" evidence="4">
    <location>
        <begin position="77"/>
        <end position="99"/>
    </location>
</feature>
<feature type="compositionally biased region" description="Low complexity" evidence="2">
    <location>
        <begin position="314"/>
        <end position="331"/>
    </location>
</feature>
<comment type="caution">
    <text evidence="5">The sequence shown here is derived from an EMBL/GenBank/DDBJ whole genome shotgun (WGS) entry which is preliminary data.</text>
</comment>
<evidence type="ECO:0000256" key="1">
    <source>
        <dbReference type="PROSITE-ProRule" id="PRU00042"/>
    </source>
</evidence>
<feature type="region of interest" description="Disordered" evidence="2">
    <location>
        <begin position="313"/>
        <end position="333"/>
    </location>
</feature>
<protein>
    <recommendedName>
        <fullName evidence="4">C2H2-type domain-containing protein</fullName>
    </recommendedName>
</protein>
<evidence type="ECO:0000256" key="3">
    <source>
        <dbReference type="SAM" id="Phobius"/>
    </source>
</evidence>
<keyword evidence="6" id="KW-1185">Reference proteome</keyword>
<feature type="region of interest" description="Disordered" evidence="2">
    <location>
        <begin position="368"/>
        <end position="404"/>
    </location>
</feature>
<dbReference type="OrthoDB" id="191139at2759"/>
<feature type="region of interest" description="Disordered" evidence="2">
    <location>
        <begin position="717"/>
        <end position="748"/>
    </location>
</feature>
<dbReference type="Proteomes" id="UP000626092">
    <property type="component" value="Unassembled WGS sequence"/>
</dbReference>
<dbReference type="PROSITE" id="PS00028">
    <property type="entry name" value="ZINC_FINGER_C2H2_1"/>
    <property type="match status" value="1"/>
</dbReference>
<feature type="transmembrane region" description="Helical" evidence="3">
    <location>
        <begin position="817"/>
        <end position="835"/>
    </location>
</feature>
<organism evidence="5 6">
    <name type="scientific">Rhododendron simsii</name>
    <name type="common">Sims's rhododendron</name>
    <dbReference type="NCBI Taxonomy" id="118357"/>
    <lineage>
        <taxon>Eukaryota</taxon>
        <taxon>Viridiplantae</taxon>
        <taxon>Streptophyta</taxon>
        <taxon>Embryophyta</taxon>
        <taxon>Tracheophyta</taxon>
        <taxon>Spermatophyta</taxon>
        <taxon>Magnoliopsida</taxon>
        <taxon>eudicotyledons</taxon>
        <taxon>Gunneridae</taxon>
        <taxon>Pentapetalae</taxon>
        <taxon>asterids</taxon>
        <taxon>Ericales</taxon>
        <taxon>Ericaceae</taxon>
        <taxon>Ericoideae</taxon>
        <taxon>Rhodoreae</taxon>
        <taxon>Rhododendron</taxon>
    </lineage>
</organism>
<dbReference type="InterPro" id="IPR056635">
    <property type="entry name" value="DUF7733"/>
</dbReference>
<dbReference type="InterPro" id="IPR013087">
    <property type="entry name" value="Znf_C2H2_type"/>
</dbReference>
<keyword evidence="1" id="KW-0862">Zinc</keyword>
<evidence type="ECO:0000259" key="4">
    <source>
        <dbReference type="PROSITE" id="PS50157"/>
    </source>
</evidence>
<dbReference type="GO" id="GO:0008270">
    <property type="term" value="F:zinc ion binding"/>
    <property type="evidence" value="ECO:0007669"/>
    <property type="project" value="UniProtKB-KW"/>
</dbReference>
<feature type="transmembrane region" description="Helical" evidence="3">
    <location>
        <begin position="919"/>
        <end position="941"/>
    </location>
</feature>
<name>A0A834H539_RHOSS</name>
<sequence>MPVAKLKGSSTPDAMKSEEGNDSLDTYVRQAVGKEPFLSFSRTGDNPVQWIQLLHALDQQADLPGWPLLSPLKIQMQKCDKCSREFCSPINYRRHIRVHRRSLNVDKESHKSRDLLGAFWDKLSLDEVKEVVSFKDVTLEEVPGSSIIKSLTSLIRKPGFCTLPQLYLKAGSALLDIIQSRPSKLPVSSHELFSILDDASERTFLCAGTAESMQKYVFDGEAGKIGLEMKNLIACTSFLVEQKLVKAWVADKDAEALRCQKLLVEEEEAAQKRQAELLERKRLRKLRQKEQKVKEQANGEKVDLKDITADVLDSPSSAEISSPSVESESSSNALEITAEHVPSPFEPVQTWSAEEDEDAEAQFGFSHEHLDSGTFPNAERRTVHGNGRRSKWQMPKSQRFGRNGFYSTQNPQVLKLEHMQKHATPGDPRAAPIVSGNKVWTRKPKTENEGKNLRSILLTEDVAQTDQHKNSELMIGSISVTLGNCTAQQQGDDLIEAQEHAISKPTKTDSVQGGTQSTVKLWRPVSRHEARGPMPVQNGFAESKEDVIAGGKCNDRMVPSETCLRSCASGENGADSHPLVDGSAHSEGSLFSSNAAKAFLAQRWKEAIAADHVKLVLSAESEPPGCPDTGNDGEVVKTSSDHRRSILGNAENVLANVGPFESRATDAVKAKFRIKPEKGVTINFTRLHITFLAEGSSFSSGLLFQILKKVTGMTGVVGRGSRTSDPKEKQHEQDLQTPSSTKHRSPLTRGRPFTLRQLTAAATAALLAAAGMVGVEDFAFVVFSLIYMYFLSRVAFPRLSPSIESRVFGRNNKVLSNYILIAALIGLVLPIAYIIEGIFDNDKEGIKAAAPHVFLLSSQVFMEGVSASDKFSLPIKVFVPVFYNSRRIFTIVDWMRAEISKADELQSQSGSRRLYVGRWLAVANMALWCFNLFGFLVPVYLPKAFKTYYSGYKVNDKI</sequence>
<reference evidence="5" key="1">
    <citation type="submission" date="2019-11" db="EMBL/GenBank/DDBJ databases">
        <authorList>
            <person name="Liu Y."/>
            <person name="Hou J."/>
            <person name="Li T.-Q."/>
            <person name="Guan C.-H."/>
            <person name="Wu X."/>
            <person name="Wu H.-Z."/>
            <person name="Ling F."/>
            <person name="Zhang R."/>
            <person name="Shi X.-G."/>
            <person name="Ren J.-P."/>
            <person name="Chen E.-F."/>
            <person name="Sun J.-M."/>
        </authorList>
    </citation>
    <scope>NUCLEOTIDE SEQUENCE</scope>
    <source>
        <strain evidence="5">Adult_tree_wgs_1</strain>
        <tissue evidence="5">Leaves</tissue>
    </source>
</reference>
<dbReference type="PROSITE" id="PS50157">
    <property type="entry name" value="ZINC_FINGER_C2H2_2"/>
    <property type="match status" value="1"/>
</dbReference>
<keyword evidence="3" id="KW-0812">Transmembrane</keyword>
<proteinExistence type="predicted"/>
<dbReference type="PANTHER" id="PTHR36055">
    <property type="entry name" value="C2H2-LIKE ZINC FINGER PROTEIN"/>
    <property type="match status" value="1"/>
</dbReference>
<feature type="compositionally biased region" description="Basic and acidic residues" evidence="2">
    <location>
        <begin position="722"/>
        <end position="734"/>
    </location>
</feature>
<accession>A0A834H539</accession>
<dbReference type="AlphaFoldDB" id="A0A834H539"/>
<evidence type="ECO:0000256" key="2">
    <source>
        <dbReference type="SAM" id="MobiDB-lite"/>
    </source>
</evidence>
<gene>
    <name evidence="5" type="ORF">RHSIM_Rhsim03G0188200</name>
</gene>
<evidence type="ECO:0000313" key="6">
    <source>
        <dbReference type="Proteomes" id="UP000626092"/>
    </source>
</evidence>
<feature type="transmembrane region" description="Helical" evidence="3">
    <location>
        <begin position="753"/>
        <end position="772"/>
    </location>
</feature>
<evidence type="ECO:0000313" key="5">
    <source>
        <dbReference type="EMBL" id="KAF7147077.1"/>
    </source>
</evidence>
<feature type="region of interest" description="Disordered" evidence="2">
    <location>
        <begin position="1"/>
        <end position="22"/>
    </location>
</feature>
<keyword evidence="1" id="KW-0863">Zinc-finger</keyword>
<dbReference type="EMBL" id="WJXA01000003">
    <property type="protein sequence ID" value="KAF7147077.1"/>
    <property type="molecule type" value="Genomic_DNA"/>
</dbReference>
<dbReference type="SMART" id="SM00355">
    <property type="entry name" value="ZnF_C2H2"/>
    <property type="match status" value="1"/>
</dbReference>
<keyword evidence="3" id="KW-0472">Membrane</keyword>
<keyword evidence="3" id="KW-1133">Transmembrane helix</keyword>